<name>A0A4S9C4S3_AURPU</name>
<dbReference type="AlphaFoldDB" id="A0A4S9C4S3"/>
<proteinExistence type="predicted"/>
<organism evidence="1">
    <name type="scientific">Aureobasidium pullulans</name>
    <name type="common">Black yeast</name>
    <name type="synonym">Pullularia pullulans</name>
    <dbReference type="NCBI Taxonomy" id="5580"/>
    <lineage>
        <taxon>Eukaryota</taxon>
        <taxon>Fungi</taxon>
        <taxon>Dikarya</taxon>
        <taxon>Ascomycota</taxon>
        <taxon>Pezizomycotina</taxon>
        <taxon>Dothideomycetes</taxon>
        <taxon>Dothideomycetidae</taxon>
        <taxon>Dothideales</taxon>
        <taxon>Saccotheciaceae</taxon>
        <taxon>Aureobasidium</taxon>
    </lineage>
</organism>
<comment type="caution">
    <text evidence="1">The sequence shown here is derived from an EMBL/GenBank/DDBJ whole genome shotgun (WGS) entry which is preliminary data.</text>
</comment>
<gene>
    <name evidence="1" type="ORF">D6D13_09492</name>
</gene>
<reference evidence="1" key="1">
    <citation type="submission" date="2018-10" db="EMBL/GenBank/DDBJ databases">
        <title>Fifty Aureobasidium pullulans genomes reveal a recombining polyextremotolerant generalist.</title>
        <authorList>
            <person name="Gostincar C."/>
            <person name="Turk M."/>
            <person name="Zajc J."/>
            <person name="Gunde-Cimerman N."/>
        </authorList>
    </citation>
    <scope>NUCLEOTIDE SEQUENCE [LARGE SCALE GENOMIC DNA]</scope>
    <source>
        <strain evidence="1">EXF-10085</strain>
    </source>
</reference>
<sequence length="123" mass="13850">MTAVIGGDIQPSFSRILMSLIILPPPSWRAVEYSIPSFHRPVPDHSRFESRRVSVRWTSSLVPDAALSAVVPTRIQRCSKHCHRRDKRVQEHDRAVLAAKPRLLAAEVEHEREEAVPIGDGTL</sequence>
<protein>
    <submittedName>
        <fullName evidence="1">Uncharacterized protein</fullName>
    </submittedName>
</protein>
<accession>A0A4S9C4S3</accession>
<dbReference type="EMBL" id="QZAS01000058">
    <property type="protein sequence ID" value="THX00544.1"/>
    <property type="molecule type" value="Genomic_DNA"/>
</dbReference>
<evidence type="ECO:0000313" key="1">
    <source>
        <dbReference type="EMBL" id="THX00544.1"/>
    </source>
</evidence>